<dbReference type="CDD" id="cd14014">
    <property type="entry name" value="STKc_PknB_like"/>
    <property type="match status" value="1"/>
</dbReference>
<dbReference type="InterPro" id="IPR017441">
    <property type="entry name" value="Protein_kinase_ATP_BS"/>
</dbReference>
<dbReference type="AlphaFoldDB" id="A0A846WFK7"/>
<name>A0A846WFK7_9NOCA</name>
<proteinExistence type="predicted"/>
<evidence type="ECO:0000256" key="7">
    <source>
        <dbReference type="PROSITE-ProRule" id="PRU10141"/>
    </source>
</evidence>
<feature type="compositionally biased region" description="Low complexity" evidence="8">
    <location>
        <begin position="386"/>
        <end position="425"/>
    </location>
</feature>
<evidence type="ECO:0000256" key="9">
    <source>
        <dbReference type="SAM" id="Phobius"/>
    </source>
</evidence>
<keyword evidence="5 11" id="KW-0418">Kinase</keyword>
<evidence type="ECO:0000256" key="5">
    <source>
        <dbReference type="ARBA" id="ARBA00022777"/>
    </source>
</evidence>
<dbReference type="GO" id="GO:0004674">
    <property type="term" value="F:protein serine/threonine kinase activity"/>
    <property type="evidence" value="ECO:0007669"/>
    <property type="project" value="UniProtKB-KW"/>
</dbReference>
<keyword evidence="9" id="KW-0472">Membrane</keyword>
<dbReference type="SMART" id="SM00220">
    <property type="entry name" value="S_TKc"/>
    <property type="match status" value="1"/>
</dbReference>
<evidence type="ECO:0000313" key="12">
    <source>
        <dbReference type="Proteomes" id="UP000572007"/>
    </source>
</evidence>
<dbReference type="Gene3D" id="3.30.200.20">
    <property type="entry name" value="Phosphorylase Kinase, domain 1"/>
    <property type="match status" value="1"/>
</dbReference>
<keyword evidence="6 7" id="KW-0067">ATP-binding</keyword>
<evidence type="ECO:0000256" key="6">
    <source>
        <dbReference type="ARBA" id="ARBA00022840"/>
    </source>
</evidence>
<feature type="region of interest" description="Disordered" evidence="8">
    <location>
        <begin position="298"/>
        <end position="743"/>
    </location>
</feature>
<feature type="compositionally biased region" description="Low complexity" evidence="8">
    <location>
        <begin position="530"/>
        <end position="550"/>
    </location>
</feature>
<dbReference type="RefSeq" id="WP_157104778.1">
    <property type="nucleotide sequence ID" value="NZ_JAAXOM010000011.1"/>
</dbReference>
<keyword evidence="9" id="KW-0812">Transmembrane</keyword>
<feature type="compositionally biased region" description="Acidic residues" evidence="8">
    <location>
        <begin position="601"/>
        <end position="611"/>
    </location>
</feature>
<dbReference type="PANTHER" id="PTHR43289:SF6">
    <property type="entry name" value="SERINE_THREONINE-PROTEIN KINASE NEKL-3"/>
    <property type="match status" value="1"/>
</dbReference>
<keyword evidence="2" id="KW-0723">Serine/threonine-protein kinase</keyword>
<dbReference type="PROSITE" id="PS50011">
    <property type="entry name" value="PROTEIN_KINASE_DOM"/>
    <property type="match status" value="1"/>
</dbReference>
<feature type="compositionally biased region" description="Low complexity" evidence="8">
    <location>
        <begin position="346"/>
        <end position="376"/>
    </location>
</feature>
<dbReference type="EMBL" id="JAAXOM010000011">
    <property type="protein sequence ID" value="NKX91367.1"/>
    <property type="molecule type" value="Genomic_DNA"/>
</dbReference>
<feature type="compositionally biased region" description="Low complexity" evidence="8">
    <location>
        <begin position="502"/>
        <end position="522"/>
    </location>
</feature>
<dbReference type="PROSITE" id="PS00108">
    <property type="entry name" value="PROTEIN_KINASE_ST"/>
    <property type="match status" value="1"/>
</dbReference>
<gene>
    <name evidence="11" type="ORF">HGA10_29195</name>
</gene>
<evidence type="ECO:0000313" key="11">
    <source>
        <dbReference type="EMBL" id="NKX91367.1"/>
    </source>
</evidence>
<evidence type="ECO:0000256" key="4">
    <source>
        <dbReference type="ARBA" id="ARBA00022741"/>
    </source>
</evidence>
<dbReference type="SUPFAM" id="SSF56112">
    <property type="entry name" value="Protein kinase-like (PK-like)"/>
    <property type="match status" value="1"/>
</dbReference>
<keyword evidence="9" id="KW-1133">Transmembrane helix</keyword>
<comment type="caution">
    <text evidence="11">The sequence shown here is derived from an EMBL/GenBank/DDBJ whole genome shotgun (WGS) entry which is preliminary data.</text>
</comment>
<evidence type="ECO:0000256" key="1">
    <source>
        <dbReference type="ARBA" id="ARBA00012513"/>
    </source>
</evidence>
<feature type="compositionally biased region" description="Pro residues" evidence="8">
    <location>
        <begin position="303"/>
        <end position="312"/>
    </location>
</feature>
<evidence type="ECO:0000256" key="2">
    <source>
        <dbReference type="ARBA" id="ARBA00022527"/>
    </source>
</evidence>
<sequence>MHEIGDVFAGFTIERMLGQGGMGTVYLARHPRLDRLTALKLLNRDLFADARIRARFEREADLAAALDHPGIVTVFDRGAEDEQLWISMQYVDGIDAATVDPRTLPPQRAVQIIEGVADALDYAHGHGVLHRDVKPANILLARSGGGQGERVFLTDFGIARLRADSTHLTQQGMFTATLAYASPEQMTGAELDHRSDQYSLACTLYWLFTGLAPFDSPDPNEIIRGTLYAPPPPLALRRTGLPPAMDAVLAAAMAKHPAARYESCTAFAKAARRALTSTKPPVLPASYSPQPVPGQLASMPAPGYAPPLPAAPQPNWHPAAPPVAPAGPPGGQPYVGQPPVQPPVQQPVAQPPVQQGLAPQPLPQQPGVQPPAQQLAPQPPPPQLFAPPVSHQPAAQPSAQRPPAQTVAQQPPVEQSPAQPAQQQSAPPPGRAPGAAKAAAADGSSSIGSAVVPAEPVAEEVSSTAATDVLGMPNQDRSDSENTSAQTEVTAVPGMAATRQDSTPGAAGGATHTTTSGAEAHSPVTEVDGESVASSAVEAAEPAAPRAEPAWGDGAAASARPTSTGSGTPAVGSAEVGNARTHVDMPDGSAVSGAGKHNADAESDTDGGAEELPDRGDSAAPDLKDESDHGASPAGDPVTGAAAVDRPFALGGVPGSDGGENVASPPAAGEAAQGGEGSDVPDLGAHRDGSGGGERGHDVGAVPSQAGAAPVASAGTPMQPPGGGPGMGGPGRPPQGRHPWPVPYRRQSAVSRPVSGLQRLGWVVLAALVAVLVTVVLALVVVVLPDGDDDEGAVGGVVPGPSSAVAEATDSFLASRRVFPTLVPQGTGIEGQGYRGANCVGVRQVSELEWKEPALQWNPITAGWQCERVENGLGAVSYLVLEYANSAQARSAMDAFPAAVRFGAEKDGVPVTVRRWVVPDPATSRVQTAHQVIGFPGDPDRDNYLVVVSRRGSSGTGGAPRPSAQDEVIAWWAEVPL</sequence>
<dbReference type="EC" id="2.7.11.1" evidence="1"/>
<feature type="transmembrane region" description="Helical" evidence="9">
    <location>
        <begin position="760"/>
        <end position="784"/>
    </location>
</feature>
<keyword evidence="3" id="KW-0808">Transferase</keyword>
<evidence type="ECO:0000259" key="10">
    <source>
        <dbReference type="PROSITE" id="PS50011"/>
    </source>
</evidence>
<evidence type="ECO:0000256" key="3">
    <source>
        <dbReference type="ARBA" id="ARBA00022679"/>
    </source>
</evidence>
<dbReference type="Gene3D" id="1.10.510.10">
    <property type="entry name" value="Transferase(Phosphotransferase) domain 1"/>
    <property type="match status" value="1"/>
</dbReference>
<dbReference type="InterPro" id="IPR000719">
    <property type="entry name" value="Prot_kinase_dom"/>
</dbReference>
<keyword evidence="4 7" id="KW-0547">Nucleotide-binding</keyword>
<dbReference type="PRINTS" id="PR01217">
    <property type="entry name" value="PRICHEXTENSN"/>
</dbReference>
<evidence type="ECO:0000256" key="8">
    <source>
        <dbReference type="SAM" id="MobiDB-lite"/>
    </source>
</evidence>
<keyword evidence="12" id="KW-1185">Reference proteome</keyword>
<feature type="domain" description="Protein kinase" evidence="10">
    <location>
        <begin position="11"/>
        <end position="275"/>
    </location>
</feature>
<dbReference type="Proteomes" id="UP000572007">
    <property type="component" value="Unassembled WGS sequence"/>
</dbReference>
<dbReference type="Pfam" id="PF00069">
    <property type="entry name" value="Pkinase"/>
    <property type="match status" value="1"/>
</dbReference>
<feature type="compositionally biased region" description="Basic and acidic residues" evidence="8">
    <location>
        <begin position="684"/>
        <end position="698"/>
    </location>
</feature>
<reference evidence="11 12" key="1">
    <citation type="submission" date="2020-04" db="EMBL/GenBank/DDBJ databases">
        <title>MicrobeNet Type strains.</title>
        <authorList>
            <person name="Nicholson A.C."/>
        </authorList>
    </citation>
    <scope>NUCLEOTIDE SEQUENCE [LARGE SCALE GENOMIC DNA]</scope>
    <source>
        <strain evidence="11 12">DSM 44960</strain>
    </source>
</reference>
<feature type="compositionally biased region" description="Low complexity" evidence="8">
    <location>
        <begin position="432"/>
        <end position="463"/>
    </location>
</feature>
<dbReference type="GO" id="GO:0005524">
    <property type="term" value="F:ATP binding"/>
    <property type="evidence" value="ECO:0007669"/>
    <property type="project" value="UniProtKB-UniRule"/>
</dbReference>
<protein>
    <recommendedName>
        <fullName evidence="1">non-specific serine/threonine protein kinase</fullName>
        <ecNumber evidence="1">2.7.11.1</ecNumber>
    </recommendedName>
</protein>
<accession>A0A846WFK7</accession>
<dbReference type="InterPro" id="IPR011009">
    <property type="entry name" value="Kinase-like_dom_sf"/>
</dbReference>
<organism evidence="11 12">
    <name type="scientific">Nocardia coubleae</name>
    <dbReference type="NCBI Taxonomy" id="356147"/>
    <lineage>
        <taxon>Bacteria</taxon>
        <taxon>Bacillati</taxon>
        <taxon>Actinomycetota</taxon>
        <taxon>Actinomycetes</taxon>
        <taxon>Mycobacteriales</taxon>
        <taxon>Nocardiaceae</taxon>
        <taxon>Nocardia</taxon>
    </lineage>
</organism>
<feature type="compositionally biased region" description="Basic and acidic residues" evidence="8">
    <location>
        <begin position="612"/>
        <end position="629"/>
    </location>
</feature>
<feature type="compositionally biased region" description="Pro residues" evidence="8">
    <location>
        <begin position="319"/>
        <end position="331"/>
    </location>
</feature>
<dbReference type="InterPro" id="IPR008271">
    <property type="entry name" value="Ser/Thr_kinase_AS"/>
</dbReference>
<dbReference type="PROSITE" id="PS00107">
    <property type="entry name" value="PROTEIN_KINASE_ATP"/>
    <property type="match status" value="1"/>
</dbReference>
<dbReference type="PANTHER" id="PTHR43289">
    <property type="entry name" value="MITOGEN-ACTIVATED PROTEIN KINASE KINASE KINASE 20-RELATED"/>
    <property type="match status" value="1"/>
</dbReference>
<feature type="binding site" evidence="7">
    <location>
        <position position="40"/>
    </location>
    <ligand>
        <name>ATP</name>
        <dbReference type="ChEBI" id="CHEBI:30616"/>
    </ligand>
</feature>